<organism evidence="2 3">
    <name type="scientific">Candidatus Berkelbacteria bacterium CG10_big_fil_rev_8_21_14_0_10_43_13</name>
    <dbReference type="NCBI Taxonomy" id="1974514"/>
    <lineage>
        <taxon>Bacteria</taxon>
        <taxon>Candidatus Berkelbacteria</taxon>
    </lineage>
</organism>
<sequence>MLLKSVSLDSRKSYRNLLHFQVSKQSLERKQMMSKLSKREYLIEVKKKYWKADKKDKTQLLNDFCCFTKYHRKYALDLLNKPLLKKWKRYKPRKKIYDQPVTDALKVLWQAADEVCGERLHPFIPDLLEKLIVFNRLNINDEVQKKLLKISLGSVKKILSKELKRSLIRIGGTTRPGSLLKHEIAIRYGRWEETEPGWFETDTVAHCGETVQCQFVYSLDLVDIATGWSEQGATTGKGEKATVTRMDQIRKRLPFRMKGLDPDNGSEFINWQMKRYCEKNKVTLTRSRPYHKNDNAHVEQKNWTAIRQLVGYSRLETDKQLNILNDLYANEWRLYLNFFQPTMKLKEKIKNTETGKTKKKYGLIAIFRCFLTPNCSINTQ</sequence>
<dbReference type="InterPro" id="IPR001584">
    <property type="entry name" value="Integrase_cat-core"/>
</dbReference>
<dbReference type="PROSITE" id="PS50994">
    <property type="entry name" value="INTEGRASE"/>
    <property type="match status" value="1"/>
</dbReference>
<name>A0A2H0W5S9_9BACT</name>
<evidence type="ECO:0000313" key="2">
    <source>
        <dbReference type="EMBL" id="PIS07439.1"/>
    </source>
</evidence>
<proteinExistence type="predicted"/>
<dbReference type="InterPro" id="IPR036397">
    <property type="entry name" value="RNaseH_sf"/>
</dbReference>
<dbReference type="Proteomes" id="UP000231382">
    <property type="component" value="Unassembled WGS sequence"/>
</dbReference>
<dbReference type="GO" id="GO:0015074">
    <property type="term" value="P:DNA integration"/>
    <property type="evidence" value="ECO:0007669"/>
    <property type="project" value="InterPro"/>
</dbReference>
<comment type="caution">
    <text evidence="2">The sequence shown here is derived from an EMBL/GenBank/DDBJ whole genome shotgun (WGS) entry which is preliminary data.</text>
</comment>
<evidence type="ECO:0000259" key="1">
    <source>
        <dbReference type="PROSITE" id="PS50994"/>
    </source>
</evidence>
<reference evidence="3" key="1">
    <citation type="submission" date="2017-09" db="EMBL/GenBank/DDBJ databases">
        <title>Depth-based differentiation of microbial function through sediment-hosted aquifers and enrichment of novel symbionts in the deep terrestrial subsurface.</title>
        <authorList>
            <person name="Probst A.J."/>
            <person name="Ladd B."/>
            <person name="Jarett J.K."/>
            <person name="Geller-Mcgrath D.E."/>
            <person name="Sieber C.M.K."/>
            <person name="Emerson J.B."/>
            <person name="Anantharaman K."/>
            <person name="Thomas B.C."/>
            <person name="Malmstrom R."/>
            <person name="Stieglmeier M."/>
            <person name="Klingl A."/>
            <person name="Woyke T."/>
            <person name="Ryan C.M."/>
            <person name="Banfield J.F."/>
        </authorList>
    </citation>
    <scope>NUCLEOTIDE SEQUENCE [LARGE SCALE GENOMIC DNA]</scope>
</reference>
<dbReference type="SUPFAM" id="SSF53098">
    <property type="entry name" value="Ribonuclease H-like"/>
    <property type="match status" value="1"/>
</dbReference>
<dbReference type="Gene3D" id="3.30.420.10">
    <property type="entry name" value="Ribonuclease H-like superfamily/Ribonuclease H"/>
    <property type="match status" value="1"/>
</dbReference>
<dbReference type="InterPro" id="IPR012337">
    <property type="entry name" value="RNaseH-like_sf"/>
</dbReference>
<dbReference type="GO" id="GO:0003676">
    <property type="term" value="F:nucleic acid binding"/>
    <property type="evidence" value="ECO:0007669"/>
    <property type="project" value="InterPro"/>
</dbReference>
<accession>A0A2H0W5S9</accession>
<dbReference type="AlphaFoldDB" id="A0A2H0W5S9"/>
<gene>
    <name evidence="2" type="ORF">COT78_03610</name>
</gene>
<dbReference type="EMBL" id="PEZW01000024">
    <property type="protein sequence ID" value="PIS07439.1"/>
    <property type="molecule type" value="Genomic_DNA"/>
</dbReference>
<protein>
    <recommendedName>
        <fullName evidence="1">Integrase catalytic domain-containing protein</fullName>
    </recommendedName>
</protein>
<feature type="domain" description="Integrase catalytic" evidence="1">
    <location>
        <begin position="192"/>
        <end position="366"/>
    </location>
</feature>
<evidence type="ECO:0000313" key="3">
    <source>
        <dbReference type="Proteomes" id="UP000231382"/>
    </source>
</evidence>